<dbReference type="EMBL" id="JASAOG010000106">
    <property type="protein sequence ID" value="KAK0051185.1"/>
    <property type="molecule type" value="Genomic_DNA"/>
</dbReference>
<dbReference type="AlphaFoldDB" id="A0AAD8F4M0"/>
<comment type="caution">
    <text evidence="2">The sequence shown here is derived from an EMBL/GenBank/DDBJ whole genome shotgun (WGS) entry which is preliminary data.</text>
</comment>
<sequence length="100" mass="11223">MRLETGRHKGLPFIMDKVRPVDLFPGTKHCELVVLFKREETTSITNNPEAMAREDTATGSTQGVPESAAVLPGEPNLSLYELFQSQKNVLNLFLKLTFNF</sequence>
<accession>A0AAD8F4M0</accession>
<evidence type="ECO:0000256" key="1">
    <source>
        <dbReference type="SAM" id="MobiDB-lite"/>
    </source>
</evidence>
<organism evidence="2 3">
    <name type="scientific">Biomphalaria pfeifferi</name>
    <name type="common">Bloodfluke planorb</name>
    <name type="synonym">Freshwater snail</name>
    <dbReference type="NCBI Taxonomy" id="112525"/>
    <lineage>
        <taxon>Eukaryota</taxon>
        <taxon>Metazoa</taxon>
        <taxon>Spiralia</taxon>
        <taxon>Lophotrochozoa</taxon>
        <taxon>Mollusca</taxon>
        <taxon>Gastropoda</taxon>
        <taxon>Heterobranchia</taxon>
        <taxon>Euthyneura</taxon>
        <taxon>Panpulmonata</taxon>
        <taxon>Hygrophila</taxon>
        <taxon>Lymnaeoidea</taxon>
        <taxon>Planorbidae</taxon>
        <taxon>Biomphalaria</taxon>
    </lineage>
</organism>
<name>A0AAD8F4M0_BIOPF</name>
<evidence type="ECO:0000313" key="3">
    <source>
        <dbReference type="Proteomes" id="UP001233172"/>
    </source>
</evidence>
<feature type="region of interest" description="Disordered" evidence="1">
    <location>
        <begin position="45"/>
        <end position="67"/>
    </location>
</feature>
<gene>
    <name evidence="2" type="ORF">Bpfe_019303</name>
</gene>
<evidence type="ECO:0000313" key="2">
    <source>
        <dbReference type="EMBL" id="KAK0051185.1"/>
    </source>
</evidence>
<dbReference type="Proteomes" id="UP001233172">
    <property type="component" value="Unassembled WGS sequence"/>
</dbReference>
<protein>
    <submittedName>
        <fullName evidence="2">tRNA (Uracil-5-)-methyltransferase A</fullName>
    </submittedName>
</protein>
<dbReference type="Gene3D" id="3.40.50.150">
    <property type="entry name" value="Vaccinia Virus protein VP39"/>
    <property type="match status" value="1"/>
</dbReference>
<keyword evidence="3" id="KW-1185">Reference proteome</keyword>
<dbReference type="InterPro" id="IPR029063">
    <property type="entry name" value="SAM-dependent_MTases_sf"/>
</dbReference>
<reference evidence="2" key="2">
    <citation type="submission" date="2023-04" db="EMBL/GenBank/DDBJ databases">
        <authorList>
            <person name="Bu L."/>
            <person name="Lu L."/>
            <person name="Laidemitt M.R."/>
            <person name="Zhang S.M."/>
            <person name="Mutuku M."/>
            <person name="Mkoji G."/>
            <person name="Steinauer M."/>
            <person name="Loker E.S."/>
        </authorList>
    </citation>
    <scope>NUCLEOTIDE SEQUENCE</scope>
    <source>
        <strain evidence="2">KasaAsao</strain>
        <tissue evidence="2">Whole Snail</tissue>
    </source>
</reference>
<proteinExistence type="predicted"/>
<reference evidence="2" key="1">
    <citation type="journal article" date="2023" name="PLoS Negl. Trop. Dis.">
        <title>A genome sequence for Biomphalaria pfeifferi, the major vector snail for the human-infecting parasite Schistosoma mansoni.</title>
        <authorList>
            <person name="Bu L."/>
            <person name="Lu L."/>
            <person name="Laidemitt M.R."/>
            <person name="Zhang S.M."/>
            <person name="Mutuku M."/>
            <person name="Mkoji G."/>
            <person name="Steinauer M."/>
            <person name="Loker E.S."/>
        </authorList>
    </citation>
    <scope>NUCLEOTIDE SEQUENCE</scope>
    <source>
        <strain evidence="2">KasaAsao</strain>
    </source>
</reference>